<sequence length="343" mass="38625">MTNTFIATTLLWVFIYVYAILGSIDFGAGFWAMVFETRKKTKAGLLANRFLSPSWEVTNVFLVLLVISVFSFFPSAAYTLGTVLLIPGSLILIFLTLRSAFMVFSFTTESYRTTLKYISGISGLLVPALLVSVLPITSGGFIEIINGQEQLLLGKLFRSPSEYTYLAFGLSSQLFLSALFLSDYAREALEEAAYRTYRSLAIWLGPMTLAAAVLTVIFMEPEAQWLKVNIMEQRGWFSLSVAAFIIGYSALWWPAKQKTHSKGRPRIAVLGIVAQYGLATFAYASAHWPYIVYPMISIEESITNSPMLQALLISFIVGSLLLLPFFIYFWRLFMKDRSYLRQK</sequence>
<gene>
    <name evidence="8" type="ORF">J2S08_002134</name>
</gene>
<accession>A0ABT9WTS3</accession>
<organism evidence="8 9">
    <name type="scientific">Bacillus chungangensis</name>
    <dbReference type="NCBI Taxonomy" id="587633"/>
    <lineage>
        <taxon>Bacteria</taxon>
        <taxon>Bacillati</taxon>
        <taxon>Bacillota</taxon>
        <taxon>Bacilli</taxon>
        <taxon>Bacillales</taxon>
        <taxon>Bacillaceae</taxon>
        <taxon>Bacillus</taxon>
    </lineage>
</organism>
<comment type="caution">
    <text evidence="8">The sequence shown here is derived from an EMBL/GenBank/DDBJ whole genome shotgun (WGS) entry which is preliminary data.</text>
</comment>
<evidence type="ECO:0000256" key="5">
    <source>
        <dbReference type="ARBA" id="ARBA00022989"/>
    </source>
</evidence>
<dbReference type="GO" id="GO:0016491">
    <property type="term" value="F:oxidoreductase activity"/>
    <property type="evidence" value="ECO:0007669"/>
    <property type="project" value="UniProtKB-KW"/>
</dbReference>
<feature type="transmembrane region" description="Helical" evidence="7">
    <location>
        <begin position="118"/>
        <end position="145"/>
    </location>
</feature>
<evidence type="ECO:0000256" key="6">
    <source>
        <dbReference type="ARBA" id="ARBA00023136"/>
    </source>
</evidence>
<evidence type="ECO:0000313" key="9">
    <source>
        <dbReference type="Proteomes" id="UP001223586"/>
    </source>
</evidence>
<keyword evidence="4 7" id="KW-0812">Transmembrane</keyword>
<dbReference type="EMBL" id="JAUSTT010000011">
    <property type="protein sequence ID" value="MDQ0176297.1"/>
    <property type="molecule type" value="Genomic_DNA"/>
</dbReference>
<protein>
    <submittedName>
        <fullName evidence="8">Cytochrome d ubiquinol oxidase subunit II</fullName>
        <ecNumber evidence="8">1.10.3.-</ecNumber>
    </submittedName>
</protein>
<evidence type="ECO:0000256" key="3">
    <source>
        <dbReference type="ARBA" id="ARBA00022475"/>
    </source>
</evidence>
<dbReference type="EC" id="1.10.3.-" evidence="8"/>
<feature type="transmembrane region" description="Helical" evidence="7">
    <location>
        <begin position="165"/>
        <end position="185"/>
    </location>
</feature>
<dbReference type="InterPro" id="IPR003317">
    <property type="entry name" value="Cyt-d_oxidase_su2"/>
</dbReference>
<dbReference type="Pfam" id="PF02322">
    <property type="entry name" value="Cyt_bd_oxida_II"/>
    <property type="match status" value="1"/>
</dbReference>
<evidence type="ECO:0000256" key="4">
    <source>
        <dbReference type="ARBA" id="ARBA00022692"/>
    </source>
</evidence>
<dbReference type="RefSeq" id="WP_307229334.1">
    <property type="nucleotide sequence ID" value="NZ_JAUSTT010000011.1"/>
</dbReference>
<evidence type="ECO:0000256" key="1">
    <source>
        <dbReference type="ARBA" id="ARBA00004651"/>
    </source>
</evidence>
<reference evidence="8 9" key="1">
    <citation type="submission" date="2023-07" db="EMBL/GenBank/DDBJ databases">
        <title>Genomic Encyclopedia of Type Strains, Phase IV (KMG-IV): sequencing the most valuable type-strain genomes for metagenomic binning, comparative biology and taxonomic classification.</title>
        <authorList>
            <person name="Goeker M."/>
        </authorList>
    </citation>
    <scope>NUCLEOTIDE SEQUENCE [LARGE SCALE GENOMIC DNA]</scope>
    <source>
        <strain evidence="8 9">DSM 23837</strain>
    </source>
</reference>
<feature type="transmembrane region" description="Helical" evidence="7">
    <location>
        <begin position="267"/>
        <end position="290"/>
    </location>
</feature>
<name>A0ABT9WTS3_9BACI</name>
<feature type="transmembrane region" description="Helical" evidence="7">
    <location>
        <begin position="310"/>
        <end position="333"/>
    </location>
</feature>
<keyword evidence="8" id="KW-0560">Oxidoreductase</keyword>
<evidence type="ECO:0000256" key="2">
    <source>
        <dbReference type="ARBA" id="ARBA00007543"/>
    </source>
</evidence>
<feature type="transmembrane region" description="Helical" evidence="7">
    <location>
        <begin position="56"/>
        <end position="78"/>
    </location>
</feature>
<evidence type="ECO:0000256" key="7">
    <source>
        <dbReference type="SAM" id="Phobius"/>
    </source>
</evidence>
<feature type="transmembrane region" description="Helical" evidence="7">
    <location>
        <begin position="197"/>
        <end position="219"/>
    </location>
</feature>
<evidence type="ECO:0000313" key="8">
    <source>
        <dbReference type="EMBL" id="MDQ0176297.1"/>
    </source>
</evidence>
<keyword evidence="5 7" id="KW-1133">Transmembrane helix</keyword>
<proteinExistence type="inferred from homology"/>
<comment type="subcellular location">
    <subcellularLocation>
        <location evidence="1">Cell membrane</location>
        <topology evidence="1">Multi-pass membrane protein</topology>
    </subcellularLocation>
</comment>
<keyword evidence="3" id="KW-1003">Cell membrane</keyword>
<comment type="similarity">
    <text evidence="2">Belongs to the cytochrome ubiquinol oxidase subunit 2 family.</text>
</comment>
<feature type="transmembrane region" description="Helical" evidence="7">
    <location>
        <begin position="84"/>
        <end position="106"/>
    </location>
</feature>
<keyword evidence="9" id="KW-1185">Reference proteome</keyword>
<dbReference type="Proteomes" id="UP001223586">
    <property type="component" value="Unassembled WGS sequence"/>
</dbReference>
<keyword evidence="6 7" id="KW-0472">Membrane</keyword>
<feature type="transmembrane region" description="Helical" evidence="7">
    <location>
        <begin position="12"/>
        <end position="35"/>
    </location>
</feature>
<feature type="transmembrane region" description="Helical" evidence="7">
    <location>
        <begin position="235"/>
        <end position="255"/>
    </location>
</feature>